<proteinExistence type="predicted"/>
<comment type="caution">
    <text evidence="2">The sequence shown here is derived from an EMBL/GenBank/DDBJ whole genome shotgun (WGS) entry which is preliminary data.</text>
</comment>
<keyword evidence="3" id="KW-1185">Reference proteome</keyword>
<evidence type="ECO:0000313" key="3">
    <source>
        <dbReference type="Proteomes" id="UP000652761"/>
    </source>
</evidence>
<gene>
    <name evidence="2" type="ORF">Taro_007501</name>
</gene>
<name>A0A843TRG7_COLES</name>
<organism evidence="2 3">
    <name type="scientific">Colocasia esculenta</name>
    <name type="common">Wild taro</name>
    <name type="synonym">Arum esculentum</name>
    <dbReference type="NCBI Taxonomy" id="4460"/>
    <lineage>
        <taxon>Eukaryota</taxon>
        <taxon>Viridiplantae</taxon>
        <taxon>Streptophyta</taxon>
        <taxon>Embryophyta</taxon>
        <taxon>Tracheophyta</taxon>
        <taxon>Spermatophyta</taxon>
        <taxon>Magnoliopsida</taxon>
        <taxon>Liliopsida</taxon>
        <taxon>Araceae</taxon>
        <taxon>Aroideae</taxon>
        <taxon>Colocasieae</taxon>
        <taxon>Colocasia</taxon>
    </lineage>
</organism>
<accession>A0A843TRG7</accession>
<reference evidence="2" key="1">
    <citation type="submission" date="2017-07" db="EMBL/GenBank/DDBJ databases">
        <title>Taro Niue Genome Assembly and Annotation.</title>
        <authorList>
            <person name="Atibalentja N."/>
            <person name="Keating K."/>
            <person name="Fields C.J."/>
        </authorList>
    </citation>
    <scope>NUCLEOTIDE SEQUENCE</scope>
    <source>
        <strain evidence="2">Niue_2</strain>
        <tissue evidence="2">Leaf</tissue>
    </source>
</reference>
<feature type="coiled-coil region" evidence="1">
    <location>
        <begin position="223"/>
        <end position="299"/>
    </location>
</feature>
<dbReference type="Proteomes" id="UP000652761">
    <property type="component" value="Unassembled WGS sequence"/>
</dbReference>
<sequence length="311" mass="35308">MRRGRWWGRQCDGQLQRLTQGCWAVLSEEPGAEADHDLRRFLILFFGRLLFVTRGDKVHCRFLPLLEDLDEVGVGLPSPPGPEERDPRATGLVPIARRWDLRRDTHTLSDQLASLQDAIDSYPQLDVVWQPYLEEGDEGQPWLVQAHPYFGRSVWRSLGLRQSAVEFPSRDRTPRPDDAYLQAFALKYGAKVYKGARRQVDVAGETASLQALLYSAMQDREIAQQKAEKLSDLEDRLAAAVRRAEEAQTELAERERELRTATNRASQLQGQVDAAMGERDQLRMRAEAAKLLVAETTRELTTLRVQASSVD</sequence>
<evidence type="ECO:0000256" key="1">
    <source>
        <dbReference type="SAM" id="Coils"/>
    </source>
</evidence>
<dbReference type="EMBL" id="NMUH01000237">
    <property type="protein sequence ID" value="MQL75132.1"/>
    <property type="molecule type" value="Genomic_DNA"/>
</dbReference>
<protein>
    <submittedName>
        <fullName evidence="2">Uncharacterized protein</fullName>
    </submittedName>
</protein>
<dbReference type="AlphaFoldDB" id="A0A843TRG7"/>
<evidence type="ECO:0000313" key="2">
    <source>
        <dbReference type="EMBL" id="MQL75132.1"/>
    </source>
</evidence>
<keyword evidence="1" id="KW-0175">Coiled coil</keyword>